<name>A0A9P8FVV6_AURME</name>
<proteinExistence type="inferred from homology"/>
<dbReference type="GO" id="GO:0016491">
    <property type="term" value="F:oxidoreductase activity"/>
    <property type="evidence" value="ECO:0007669"/>
    <property type="project" value="UniProtKB-KW"/>
</dbReference>
<dbReference type="InterPro" id="IPR036291">
    <property type="entry name" value="NAD(P)-bd_dom_sf"/>
</dbReference>
<dbReference type="EMBL" id="JAHFXS010000574">
    <property type="protein sequence ID" value="KAG9983667.1"/>
    <property type="molecule type" value="Genomic_DNA"/>
</dbReference>
<evidence type="ECO:0000256" key="3">
    <source>
        <dbReference type="ARBA" id="ARBA00023002"/>
    </source>
</evidence>
<evidence type="ECO:0000256" key="4">
    <source>
        <dbReference type="SAM" id="MobiDB-lite"/>
    </source>
</evidence>
<evidence type="ECO:0000256" key="2">
    <source>
        <dbReference type="ARBA" id="ARBA00022857"/>
    </source>
</evidence>
<dbReference type="InterPro" id="IPR020904">
    <property type="entry name" value="Sc_DH/Rdtase_CS"/>
</dbReference>
<dbReference type="PROSITE" id="PS00061">
    <property type="entry name" value="ADH_SHORT"/>
    <property type="match status" value="1"/>
</dbReference>
<gene>
    <name evidence="5" type="ORF">KCU98_g5933</name>
</gene>
<dbReference type="Gene3D" id="3.40.50.720">
    <property type="entry name" value="NAD(P)-binding Rossmann-like Domain"/>
    <property type="match status" value="2"/>
</dbReference>
<evidence type="ECO:0000256" key="1">
    <source>
        <dbReference type="ARBA" id="ARBA00006484"/>
    </source>
</evidence>
<accession>A0A9P8FVV6</accession>
<organism evidence="5 6">
    <name type="scientific">Aureobasidium melanogenum</name>
    <name type="common">Aureobasidium pullulans var. melanogenum</name>
    <dbReference type="NCBI Taxonomy" id="46634"/>
    <lineage>
        <taxon>Eukaryota</taxon>
        <taxon>Fungi</taxon>
        <taxon>Dikarya</taxon>
        <taxon>Ascomycota</taxon>
        <taxon>Pezizomycotina</taxon>
        <taxon>Dothideomycetes</taxon>
        <taxon>Dothideomycetidae</taxon>
        <taxon>Dothideales</taxon>
        <taxon>Saccotheciaceae</taxon>
        <taxon>Aureobasidium</taxon>
    </lineage>
</organism>
<comment type="caution">
    <text evidence="5">The sequence shown here is derived from an EMBL/GenBank/DDBJ whole genome shotgun (WGS) entry which is preliminary data.</text>
</comment>
<comment type="similarity">
    <text evidence="1">Belongs to the short-chain dehydrogenases/reductases (SDR) family.</text>
</comment>
<dbReference type="PANTHER" id="PTHR43180">
    <property type="entry name" value="3-OXOACYL-(ACYL-CARRIER-PROTEIN) REDUCTASE (AFU_ORTHOLOGUE AFUA_6G11210)"/>
    <property type="match status" value="1"/>
</dbReference>
<dbReference type="Pfam" id="PF00106">
    <property type="entry name" value="adh_short"/>
    <property type="match status" value="1"/>
</dbReference>
<sequence length="200" mass="21466">MSRFELPELGTHLQGKVVVLTGGALGIGAELVRLLHSCGSNVFFGDVLIPQGEALASELSALSAPVAGFTEAPGLAIYSSGKHGVYGLMRALRKVLIKSSPYAIRTNAICPWMTETRMVSGIEESWKEAGLPRNKAIDVARVIAGVMVAESLNGEALYVEGGRAWGIEEGIERTQPQWMGEKQSHDFQKGQEVLGTGENW</sequence>
<dbReference type="InterPro" id="IPR002347">
    <property type="entry name" value="SDR_fam"/>
</dbReference>
<dbReference type="AlphaFoldDB" id="A0A9P8FVV6"/>
<dbReference type="PANTHER" id="PTHR43180:SF86">
    <property type="entry name" value="DEHYDROGENASE, PUTATIVE (AFU_ORTHOLOGUE AFUA_3G00290)-RELATED"/>
    <property type="match status" value="1"/>
</dbReference>
<keyword evidence="2" id="KW-0521">NADP</keyword>
<reference evidence="5" key="1">
    <citation type="journal article" date="2021" name="J Fungi (Basel)">
        <title>Virulence traits and population genomics of the black yeast Aureobasidium melanogenum.</title>
        <authorList>
            <person name="Cernosa A."/>
            <person name="Sun X."/>
            <person name="Gostincar C."/>
            <person name="Fang C."/>
            <person name="Gunde-Cimerman N."/>
            <person name="Song Z."/>
        </authorList>
    </citation>
    <scope>NUCLEOTIDE SEQUENCE</scope>
    <source>
        <strain evidence="5">EXF-9298</strain>
    </source>
</reference>
<dbReference type="Proteomes" id="UP000729357">
    <property type="component" value="Unassembled WGS sequence"/>
</dbReference>
<reference evidence="5" key="2">
    <citation type="submission" date="2021-08" db="EMBL/GenBank/DDBJ databases">
        <authorList>
            <person name="Gostincar C."/>
            <person name="Sun X."/>
            <person name="Song Z."/>
            <person name="Gunde-Cimerman N."/>
        </authorList>
    </citation>
    <scope>NUCLEOTIDE SEQUENCE</scope>
    <source>
        <strain evidence="5">EXF-9298</strain>
    </source>
</reference>
<protein>
    <submittedName>
        <fullName evidence="5">3-hydroxyacyl-CoA dehydrogenase</fullName>
    </submittedName>
</protein>
<keyword evidence="6" id="KW-1185">Reference proteome</keyword>
<feature type="non-terminal residue" evidence="5">
    <location>
        <position position="200"/>
    </location>
</feature>
<evidence type="ECO:0000313" key="6">
    <source>
        <dbReference type="Proteomes" id="UP000729357"/>
    </source>
</evidence>
<dbReference type="SUPFAM" id="SSF51735">
    <property type="entry name" value="NAD(P)-binding Rossmann-fold domains"/>
    <property type="match status" value="1"/>
</dbReference>
<evidence type="ECO:0000313" key="5">
    <source>
        <dbReference type="EMBL" id="KAG9983667.1"/>
    </source>
</evidence>
<feature type="region of interest" description="Disordered" evidence="4">
    <location>
        <begin position="181"/>
        <end position="200"/>
    </location>
</feature>
<keyword evidence="3" id="KW-0560">Oxidoreductase</keyword>